<dbReference type="Gene3D" id="3.40.50.1820">
    <property type="entry name" value="alpha/beta hydrolase"/>
    <property type="match status" value="1"/>
</dbReference>
<keyword evidence="2" id="KW-0012">Acyltransferase</keyword>
<dbReference type="EMBL" id="BAABKP010000002">
    <property type="protein sequence ID" value="GAA4796053.1"/>
    <property type="molecule type" value="Genomic_DNA"/>
</dbReference>
<dbReference type="NCBIfam" id="TIGR01392">
    <property type="entry name" value="homoserO_Ac_trn"/>
    <property type="match status" value="1"/>
</dbReference>
<evidence type="ECO:0000313" key="4">
    <source>
        <dbReference type="EMBL" id="GAA4796053.1"/>
    </source>
</evidence>
<dbReference type="Pfam" id="PF00561">
    <property type="entry name" value="Abhydrolase_1"/>
    <property type="match status" value="1"/>
</dbReference>
<comment type="subunit">
    <text evidence="2">Homodimer.</text>
</comment>
<comment type="catalytic activity">
    <reaction evidence="2">
        <text>L-homoserine + acetyl-CoA = O-acetyl-L-homoserine + CoA</text>
        <dbReference type="Rhea" id="RHEA:13701"/>
        <dbReference type="ChEBI" id="CHEBI:57287"/>
        <dbReference type="ChEBI" id="CHEBI:57288"/>
        <dbReference type="ChEBI" id="CHEBI:57476"/>
        <dbReference type="ChEBI" id="CHEBI:57716"/>
        <dbReference type="EC" id="2.3.1.31"/>
    </reaction>
</comment>
<feature type="binding site" evidence="2">
    <location>
        <position position="243"/>
    </location>
    <ligand>
        <name>substrate</name>
    </ligand>
</feature>
<name>A0ABP9BIK1_9MICC</name>
<keyword evidence="2" id="KW-0486">Methionine biosynthesis</keyword>
<feature type="active site" evidence="2">
    <location>
        <position position="371"/>
    </location>
</feature>
<feature type="binding site" evidence="2">
    <location>
        <position position="372"/>
    </location>
    <ligand>
        <name>substrate</name>
    </ligand>
</feature>
<dbReference type="InterPro" id="IPR000073">
    <property type="entry name" value="AB_hydrolase_1"/>
</dbReference>
<protein>
    <recommendedName>
        <fullName evidence="2">Homoserine O-acetyltransferase</fullName>
        <shortName evidence="2">HAT</shortName>
        <ecNumber evidence="2">2.3.1.31</ecNumber>
    </recommendedName>
    <alternativeName>
        <fullName evidence="2">Homoserine transacetylase</fullName>
        <shortName evidence="2">HTA</shortName>
    </alternativeName>
</protein>
<keyword evidence="2" id="KW-0963">Cytoplasm</keyword>
<comment type="pathway">
    <text evidence="2">Amino-acid biosynthesis; L-methionine biosynthesis via de novo pathway; O-acetyl-L-homoserine from L-homoserine: step 1/1.</text>
</comment>
<evidence type="ECO:0000313" key="5">
    <source>
        <dbReference type="Proteomes" id="UP001500187"/>
    </source>
</evidence>
<dbReference type="PANTHER" id="PTHR32268">
    <property type="entry name" value="HOMOSERINE O-ACETYLTRANSFERASE"/>
    <property type="match status" value="1"/>
</dbReference>
<dbReference type="SUPFAM" id="SSF53474">
    <property type="entry name" value="alpha/beta-Hydrolases"/>
    <property type="match status" value="1"/>
</dbReference>
<feature type="domain" description="AB hydrolase-1" evidence="3">
    <location>
        <begin position="56"/>
        <end position="375"/>
    </location>
</feature>
<proteinExistence type="inferred from homology"/>
<reference evidence="5" key="1">
    <citation type="journal article" date="2019" name="Int. J. Syst. Evol. Microbiol.">
        <title>The Global Catalogue of Microorganisms (GCM) 10K type strain sequencing project: providing services to taxonomists for standard genome sequencing and annotation.</title>
        <authorList>
            <consortium name="The Broad Institute Genomics Platform"/>
            <consortium name="The Broad Institute Genome Sequencing Center for Infectious Disease"/>
            <person name="Wu L."/>
            <person name="Ma J."/>
        </authorList>
    </citation>
    <scope>NUCLEOTIDE SEQUENCE [LARGE SCALE GENOMIC DNA]</scope>
    <source>
        <strain evidence="5">JCM 18541</strain>
    </source>
</reference>
<dbReference type="RefSeq" id="WP_345446031.1">
    <property type="nucleotide sequence ID" value="NZ_BAABKP010000002.1"/>
</dbReference>
<organism evidence="4 5">
    <name type="scientific">Rothia endophytica</name>
    <dbReference type="NCBI Taxonomy" id="1324766"/>
    <lineage>
        <taxon>Bacteria</taxon>
        <taxon>Bacillati</taxon>
        <taxon>Actinomycetota</taxon>
        <taxon>Actinomycetes</taxon>
        <taxon>Micrococcales</taxon>
        <taxon>Micrococcaceae</taxon>
        <taxon>Rothia</taxon>
    </lineage>
</organism>
<feature type="active site" evidence="2">
    <location>
        <position position="341"/>
    </location>
</feature>
<gene>
    <name evidence="2" type="primary">metXA</name>
    <name evidence="4" type="ORF">GCM10023352_14200</name>
</gene>
<dbReference type="PIRSF" id="PIRSF000443">
    <property type="entry name" value="Homoser_Ac_trans"/>
    <property type="match status" value="1"/>
</dbReference>
<evidence type="ECO:0000256" key="2">
    <source>
        <dbReference type="HAMAP-Rule" id="MF_00296"/>
    </source>
</evidence>
<keyword evidence="5" id="KW-1185">Reference proteome</keyword>
<dbReference type="PANTHER" id="PTHR32268:SF11">
    <property type="entry name" value="HOMOSERINE O-ACETYLTRANSFERASE"/>
    <property type="match status" value="1"/>
</dbReference>
<comment type="subcellular location">
    <subcellularLocation>
        <location evidence="2">Cytoplasm</location>
    </subcellularLocation>
</comment>
<sequence length="416" mass="44670">MTIKTSTTDTAAGTREDGVLKYAPIGDLALENGETLPDVVIGYETWGTLNEAGDNAVLILHALTGDTHVSAGRAASDAPAEVRAAAEAGGWWPTAVGPGRVIDTDKYFVVSPNMVGGCYGSTGPASPSPLSIDPEGKPWGSRFPAVTIRDSVHAEKVLADQLGITSFHHVVGGSLGGARAIEWAVTYPSLVRSVAVLASGSAATAEQIAWGHMQNLAIRQDPNFAGGDYYDGPAPDTGLALARRIAHTTYRSAAELHFRFGRDEQPGHEVLAPKYSERGRYQVENYLDYHGQKLTARFDANSYLAINEALLSHDVARGRSNLEKALALSTCRWTLAYVDSDRLFFPSDTQIIAASLPQPVEPAVIHSPCGHDGFLIEHRQLERILLQSFEAQDAADGQKTRSAGRAYPHKYLRVVA</sequence>
<comment type="caution">
    <text evidence="4">The sequence shown here is derived from an EMBL/GenBank/DDBJ whole genome shotgun (WGS) entry which is preliminary data.</text>
</comment>
<dbReference type="HAMAP" id="MF_00296">
    <property type="entry name" value="MetX_acyltransf"/>
    <property type="match status" value="1"/>
</dbReference>
<accession>A0ABP9BIK1</accession>
<comment type="similarity">
    <text evidence="2">Belongs to the AB hydrolase superfamily. MetX family.</text>
</comment>
<dbReference type="Proteomes" id="UP001500187">
    <property type="component" value="Unassembled WGS sequence"/>
</dbReference>
<dbReference type="InterPro" id="IPR029058">
    <property type="entry name" value="AB_hydrolase_fold"/>
</dbReference>
<comment type="caution">
    <text evidence="2">Lacks conserved residue(s) required for the propagation of feature annotation.</text>
</comment>
<dbReference type="InterPro" id="IPR008220">
    <property type="entry name" value="HAT_MetX-like"/>
</dbReference>
<keyword evidence="1 2" id="KW-0808">Transferase</keyword>
<evidence type="ECO:0000256" key="1">
    <source>
        <dbReference type="ARBA" id="ARBA00022679"/>
    </source>
</evidence>
<dbReference type="EC" id="2.3.1.31" evidence="2"/>
<evidence type="ECO:0000259" key="3">
    <source>
        <dbReference type="Pfam" id="PF00561"/>
    </source>
</evidence>
<comment type="function">
    <text evidence="2">Transfers an acetyl group from acetyl-CoA to L-homoserine, forming acetyl-L-homoserine.</text>
</comment>
<feature type="active site" description="Nucleophile" evidence="2">
    <location>
        <position position="174"/>
    </location>
</feature>
<keyword evidence="2" id="KW-0028">Amino-acid biosynthesis</keyword>
<dbReference type="NCBIfam" id="NF001209">
    <property type="entry name" value="PRK00175.1"/>
    <property type="match status" value="1"/>
</dbReference>